<dbReference type="EMBL" id="BQKI01000004">
    <property type="protein sequence ID" value="GJM92810.1"/>
    <property type="molecule type" value="Genomic_DNA"/>
</dbReference>
<feature type="compositionally biased region" description="Basic and acidic residues" evidence="1">
    <location>
        <begin position="32"/>
        <end position="43"/>
    </location>
</feature>
<dbReference type="AlphaFoldDB" id="A0AAV5C4E3"/>
<evidence type="ECO:0000313" key="3">
    <source>
        <dbReference type="EMBL" id="GJM92810.1"/>
    </source>
</evidence>
<evidence type="ECO:0008006" key="5">
    <source>
        <dbReference type="Google" id="ProtNLM"/>
    </source>
</evidence>
<accession>A0AAV5C4E3</accession>
<evidence type="ECO:0000313" key="4">
    <source>
        <dbReference type="Proteomes" id="UP001054889"/>
    </source>
</evidence>
<gene>
    <name evidence="3" type="primary">ga09312</name>
    <name evidence="3" type="ORF">PR202_ga09312</name>
</gene>
<reference evidence="3" key="1">
    <citation type="journal article" date="2018" name="DNA Res.">
        <title>Multiple hybrid de novo genome assembly of finger millet, an orphan allotetraploid crop.</title>
        <authorList>
            <person name="Hatakeyama M."/>
            <person name="Aluri S."/>
            <person name="Balachadran M.T."/>
            <person name="Sivarajan S.R."/>
            <person name="Patrignani A."/>
            <person name="Gruter S."/>
            <person name="Poveda L."/>
            <person name="Shimizu-Inatsugi R."/>
            <person name="Baeten J."/>
            <person name="Francoijs K.J."/>
            <person name="Nataraja K.N."/>
            <person name="Reddy Y.A.N."/>
            <person name="Phadnis S."/>
            <person name="Ravikumar R.L."/>
            <person name="Schlapbach R."/>
            <person name="Sreeman S.M."/>
            <person name="Shimizu K.K."/>
        </authorList>
    </citation>
    <scope>NUCLEOTIDE SEQUENCE</scope>
</reference>
<comment type="caution">
    <text evidence="3">The sequence shown here is derived from an EMBL/GenBank/DDBJ whole genome shotgun (WGS) entry which is preliminary data.</text>
</comment>
<organism evidence="3 4">
    <name type="scientific">Eleusine coracana subsp. coracana</name>
    <dbReference type="NCBI Taxonomy" id="191504"/>
    <lineage>
        <taxon>Eukaryota</taxon>
        <taxon>Viridiplantae</taxon>
        <taxon>Streptophyta</taxon>
        <taxon>Embryophyta</taxon>
        <taxon>Tracheophyta</taxon>
        <taxon>Spermatophyta</taxon>
        <taxon>Magnoliopsida</taxon>
        <taxon>Liliopsida</taxon>
        <taxon>Poales</taxon>
        <taxon>Poaceae</taxon>
        <taxon>PACMAD clade</taxon>
        <taxon>Chloridoideae</taxon>
        <taxon>Cynodonteae</taxon>
        <taxon>Eleusininae</taxon>
        <taxon>Eleusine</taxon>
    </lineage>
</organism>
<proteinExistence type="predicted"/>
<keyword evidence="2" id="KW-0732">Signal</keyword>
<evidence type="ECO:0000256" key="1">
    <source>
        <dbReference type="SAM" id="MobiDB-lite"/>
    </source>
</evidence>
<reference evidence="3" key="2">
    <citation type="submission" date="2021-12" db="EMBL/GenBank/DDBJ databases">
        <title>Resequencing data analysis of finger millet.</title>
        <authorList>
            <person name="Hatakeyama M."/>
            <person name="Aluri S."/>
            <person name="Balachadran M.T."/>
            <person name="Sivarajan S.R."/>
            <person name="Poveda L."/>
            <person name="Shimizu-Inatsugi R."/>
            <person name="Schlapbach R."/>
            <person name="Sreeman S.M."/>
            <person name="Shimizu K.K."/>
        </authorList>
    </citation>
    <scope>NUCLEOTIDE SEQUENCE</scope>
</reference>
<dbReference type="Proteomes" id="UP001054889">
    <property type="component" value="Unassembled WGS sequence"/>
</dbReference>
<sequence>MIGYLVLLFFSKLGARQQPKASGRVAVGWSEQQHHGEGNKEREGLVAGGYGLRDERLAIRLLVLGWRLNRERELATREEGGATVDGI</sequence>
<keyword evidence="4" id="KW-1185">Reference proteome</keyword>
<feature type="region of interest" description="Disordered" evidence="1">
    <location>
        <begin position="15"/>
        <end position="43"/>
    </location>
</feature>
<feature type="chain" id="PRO_5043685930" description="Secreted protein" evidence="2">
    <location>
        <begin position="17"/>
        <end position="87"/>
    </location>
</feature>
<evidence type="ECO:0000256" key="2">
    <source>
        <dbReference type="SAM" id="SignalP"/>
    </source>
</evidence>
<feature type="signal peptide" evidence="2">
    <location>
        <begin position="1"/>
        <end position="16"/>
    </location>
</feature>
<protein>
    <recommendedName>
        <fullName evidence="5">Secreted protein</fullName>
    </recommendedName>
</protein>
<name>A0AAV5C4E3_ELECO</name>